<organism evidence="11 12">
    <name type="scientific">Butyricimonas hominis</name>
    <dbReference type="NCBI Taxonomy" id="2763032"/>
    <lineage>
        <taxon>Bacteria</taxon>
        <taxon>Pseudomonadati</taxon>
        <taxon>Bacteroidota</taxon>
        <taxon>Bacteroidia</taxon>
        <taxon>Bacteroidales</taxon>
        <taxon>Odoribacteraceae</taxon>
        <taxon>Butyricimonas</taxon>
    </lineage>
</organism>
<dbReference type="PIRSF" id="PIRSF006603">
    <property type="entry name" value="DinF"/>
    <property type="match status" value="1"/>
</dbReference>
<dbReference type="EMBL" id="JACOOH010000002">
    <property type="protein sequence ID" value="MBC5620325.1"/>
    <property type="molecule type" value="Genomic_DNA"/>
</dbReference>
<evidence type="ECO:0000256" key="1">
    <source>
        <dbReference type="ARBA" id="ARBA00004651"/>
    </source>
</evidence>
<evidence type="ECO:0000256" key="8">
    <source>
        <dbReference type="ARBA" id="ARBA00023136"/>
    </source>
</evidence>
<comment type="subcellular location">
    <subcellularLocation>
        <location evidence="1">Cell membrane</location>
        <topology evidence="1">Multi-pass membrane protein</topology>
    </subcellularLocation>
</comment>
<evidence type="ECO:0000256" key="7">
    <source>
        <dbReference type="ARBA" id="ARBA00022989"/>
    </source>
</evidence>
<dbReference type="InterPro" id="IPR002528">
    <property type="entry name" value="MATE_fam"/>
</dbReference>
<feature type="transmembrane region" description="Helical" evidence="10">
    <location>
        <begin position="328"/>
        <end position="353"/>
    </location>
</feature>
<keyword evidence="6 10" id="KW-0812">Transmembrane</keyword>
<keyword evidence="7 10" id="KW-1133">Transmembrane helix</keyword>
<evidence type="ECO:0000313" key="11">
    <source>
        <dbReference type="EMBL" id="MBC5620325.1"/>
    </source>
</evidence>
<dbReference type="CDD" id="cd13143">
    <property type="entry name" value="MATE_MepA_like"/>
    <property type="match status" value="1"/>
</dbReference>
<keyword evidence="4" id="KW-0813">Transport</keyword>
<evidence type="ECO:0000256" key="9">
    <source>
        <dbReference type="ARBA" id="ARBA00023251"/>
    </source>
</evidence>
<evidence type="ECO:0000256" key="5">
    <source>
        <dbReference type="ARBA" id="ARBA00022475"/>
    </source>
</evidence>
<gene>
    <name evidence="11" type="ORF">H8S64_04360</name>
</gene>
<dbReference type="RefSeq" id="WP_186975133.1">
    <property type="nucleotide sequence ID" value="NZ_JACOOH010000002.1"/>
</dbReference>
<feature type="transmembrane region" description="Helical" evidence="10">
    <location>
        <begin position="61"/>
        <end position="83"/>
    </location>
</feature>
<dbReference type="InterPro" id="IPR048279">
    <property type="entry name" value="MdtK-like"/>
</dbReference>
<dbReference type="Pfam" id="PF01554">
    <property type="entry name" value="MatE"/>
    <property type="match status" value="2"/>
</dbReference>
<feature type="transmembrane region" description="Helical" evidence="10">
    <location>
        <begin position="95"/>
        <end position="117"/>
    </location>
</feature>
<evidence type="ECO:0000256" key="4">
    <source>
        <dbReference type="ARBA" id="ARBA00022448"/>
    </source>
</evidence>
<evidence type="ECO:0000256" key="2">
    <source>
        <dbReference type="ARBA" id="ARBA00008417"/>
    </source>
</evidence>
<comment type="similarity">
    <text evidence="2">Belongs to the multi antimicrobial extrusion (MATE) (TC 2.A.66.1) family. MepA subfamily.</text>
</comment>
<feature type="transmembrane region" description="Helical" evidence="10">
    <location>
        <begin position="398"/>
        <end position="417"/>
    </location>
</feature>
<dbReference type="Proteomes" id="UP000646484">
    <property type="component" value="Unassembled WGS sequence"/>
</dbReference>
<dbReference type="PANTHER" id="PTHR43823">
    <property type="entry name" value="SPORULATION PROTEIN YKVU"/>
    <property type="match status" value="1"/>
</dbReference>
<evidence type="ECO:0000256" key="3">
    <source>
        <dbReference type="ARBA" id="ARBA00022106"/>
    </source>
</evidence>
<feature type="transmembrane region" description="Helical" evidence="10">
    <location>
        <begin position="247"/>
        <end position="272"/>
    </location>
</feature>
<keyword evidence="5" id="KW-1003">Cell membrane</keyword>
<dbReference type="PANTHER" id="PTHR43823:SF3">
    <property type="entry name" value="MULTIDRUG EXPORT PROTEIN MEPA"/>
    <property type="match status" value="1"/>
</dbReference>
<accession>A0ABR7CYT7</accession>
<feature type="transmembrane region" description="Helical" evidence="10">
    <location>
        <begin position="423"/>
        <end position="443"/>
    </location>
</feature>
<sequence length="449" mass="49134">MMQDSIDFGTMNIPKLFRKMFIPTLLGMVLSATITIIDGIFVGRGVGSDALAAVNIVAPFFMLSAGIGLMFGVGASIVASIHLAHNKVKVASINITQAITVSLSITVLLCALVMLFRTDMAYLLGSSDLLLPLVLEYMNWIVPFLACNMLLSVGLFVIRLDGSPTFAMMCSAVPAAINLVLDYVLVFPLQLGLAGAAIASVISVVVGSIMILVYLLKYNKVLYLYRPKFSLKSIRLTIRNIGYMIKLGFSAFLNEAAIACMMLVGNYVFIHYLGEDGVAAYSVACYWFPIVFMVNNAIAQSTQPIISYNYGAGQWIRVKQAFRLSLKFAIICGALACLVTIVLCPAVVSLFLGSTGNAREIAIQGIPYFALGFLFFALNIVCIGYFQSIEKFKQATFFTVLRGIVIITVCFVSLPLLWGIKGIWLAVPFTELITFAIIVSYYLRQHFKR</sequence>
<keyword evidence="9" id="KW-0046">Antibiotic resistance</keyword>
<dbReference type="InterPro" id="IPR051327">
    <property type="entry name" value="MATE_MepA_subfamily"/>
</dbReference>
<evidence type="ECO:0000313" key="12">
    <source>
        <dbReference type="Proteomes" id="UP000646484"/>
    </source>
</evidence>
<feature type="transmembrane region" description="Helical" evidence="10">
    <location>
        <begin position="137"/>
        <end position="158"/>
    </location>
</feature>
<keyword evidence="8 10" id="KW-0472">Membrane</keyword>
<name>A0ABR7CYT7_9BACT</name>
<protein>
    <recommendedName>
        <fullName evidence="3">Multidrug export protein MepA</fullName>
    </recommendedName>
</protein>
<comment type="caution">
    <text evidence="11">The sequence shown here is derived from an EMBL/GenBank/DDBJ whole genome shotgun (WGS) entry which is preliminary data.</text>
</comment>
<keyword evidence="12" id="KW-1185">Reference proteome</keyword>
<feature type="transmembrane region" description="Helical" evidence="10">
    <location>
        <begin position="165"/>
        <end position="185"/>
    </location>
</feature>
<feature type="transmembrane region" description="Helical" evidence="10">
    <location>
        <begin position="278"/>
        <end position="298"/>
    </location>
</feature>
<dbReference type="InterPro" id="IPR045070">
    <property type="entry name" value="MATE_MepA-like"/>
</dbReference>
<feature type="transmembrane region" description="Helical" evidence="10">
    <location>
        <begin position="365"/>
        <end position="386"/>
    </location>
</feature>
<feature type="transmembrane region" description="Helical" evidence="10">
    <location>
        <begin position="21"/>
        <end position="41"/>
    </location>
</feature>
<evidence type="ECO:0000256" key="10">
    <source>
        <dbReference type="SAM" id="Phobius"/>
    </source>
</evidence>
<feature type="transmembrane region" description="Helical" evidence="10">
    <location>
        <begin position="191"/>
        <end position="216"/>
    </location>
</feature>
<reference evidence="11 12" key="1">
    <citation type="submission" date="2020-08" db="EMBL/GenBank/DDBJ databases">
        <title>Genome public.</title>
        <authorList>
            <person name="Liu C."/>
            <person name="Sun Q."/>
        </authorList>
    </citation>
    <scope>NUCLEOTIDE SEQUENCE [LARGE SCALE GENOMIC DNA]</scope>
    <source>
        <strain evidence="11 12">NSJ-56</strain>
    </source>
</reference>
<proteinExistence type="inferred from homology"/>
<evidence type="ECO:0000256" key="6">
    <source>
        <dbReference type="ARBA" id="ARBA00022692"/>
    </source>
</evidence>